<proteinExistence type="predicted"/>
<feature type="compositionally biased region" description="Acidic residues" evidence="1">
    <location>
        <begin position="72"/>
        <end position="89"/>
    </location>
</feature>
<keyword evidence="3" id="KW-1185">Reference proteome</keyword>
<dbReference type="AlphaFoldDB" id="A0A1V6TIJ0"/>
<comment type="caution">
    <text evidence="2">The sequence shown here is derived from an EMBL/GenBank/DDBJ whole genome shotgun (WGS) entry which is preliminary data.</text>
</comment>
<organism evidence="2 3">
    <name type="scientific">Penicillium flavigenum</name>
    <dbReference type="NCBI Taxonomy" id="254877"/>
    <lineage>
        <taxon>Eukaryota</taxon>
        <taxon>Fungi</taxon>
        <taxon>Dikarya</taxon>
        <taxon>Ascomycota</taxon>
        <taxon>Pezizomycotina</taxon>
        <taxon>Eurotiomycetes</taxon>
        <taxon>Eurotiomycetidae</taxon>
        <taxon>Eurotiales</taxon>
        <taxon>Aspergillaceae</taxon>
        <taxon>Penicillium</taxon>
    </lineage>
</organism>
<protein>
    <submittedName>
        <fullName evidence="2">Uncharacterized protein</fullName>
    </submittedName>
</protein>
<dbReference type="Proteomes" id="UP000191342">
    <property type="component" value="Unassembled WGS sequence"/>
</dbReference>
<accession>A0A1V6TIJ0</accession>
<sequence length="146" mass="15639">MSVPGIAPGLAPGLDTDSDHTQRRSEQQGIGVASSSRPRVQRITRYRPPPIEEEENEGIAPIPDPFLLSPETSEESSEEGSDGTSDDGESISRDKHGFVNRLPPCFPKGSKSLAEDRLSPPPQKGYLAIGSKNQISVGPSRPPLVN</sequence>
<feature type="region of interest" description="Disordered" evidence="1">
    <location>
        <begin position="1"/>
        <end position="146"/>
    </location>
</feature>
<gene>
    <name evidence="2" type="ORF">PENFLA_c007G09741</name>
</gene>
<evidence type="ECO:0000313" key="3">
    <source>
        <dbReference type="Proteomes" id="UP000191342"/>
    </source>
</evidence>
<reference evidence="3" key="1">
    <citation type="journal article" date="2017" name="Nat. Microbiol.">
        <title>Global analysis of biosynthetic gene clusters reveals vast potential of secondary metabolite production in Penicillium species.</title>
        <authorList>
            <person name="Nielsen J.C."/>
            <person name="Grijseels S."/>
            <person name="Prigent S."/>
            <person name="Ji B."/>
            <person name="Dainat J."/>
            <person name="Nielsen K.F."/>
            <person name="Frisvad J.C."/>
            <person name="Workman M."/>
            <person name="Nielsen J."/>
        </authorList>
    </citation>
    <scope>NUCLEOTIDE SEQUENCE [LARGE SCALE GENOMIC DNA]</scope>
    <source>
        <strain evidence="3">IBT 14082</strain>
    </source>
</reference>
<feature type="compositionally biased region" description="Basic and acidic residues" evidence="1">
    <location>
        <begin position="17"/>
        <end position="26"/>
    </location>
</feature>
<dbReference type="EMBL" id="MLQL01000007">
    <property type="protein sequence ID" value="OQE26202.1"/>
    <property type="molecule type" value="Genomic_DNA"/>
</dbReference>
<evidence type="ECO:0000313" key="2">
    <source>
        <dbReference type="EMBL" id="OQE26202.1"/>
    </source>
</evidence>
<evidence type="ECO:0000256" key="1">
    <source>
        <dbReference type="SAM" id="MobiDB-lite"/>
    </source>
</evidence>
<name>A0A1V6TIJ0_9EURO</name>